<evidence type="ECO:0000313" key="2">
    <source>
        <dbReference type="Proteomes" id="UP001176940"/>
    </source>
</evidence>
<organism evidence="1 2">
    <name type="scientific">Ranitomeya imitator</name>
    <name type="common">mimic poison frog</name>
    <dbReference type="NCBI Taxonomy" id="111125"/>
    <lineage>
        <taxon>Eukaryota</taxon>
        <taxon>Metazoa</taxon>
        <taxon>Chordata</taxon>
        <taxon>Craniata</taxon>
        <taxon>Vertebrata</taxon>
        <taxon>Euteleostomi</taxon>
        <taxon>Amphibia</taxon>
        <taxon>Batrachia</taxon>
        <taxon>Anura</taxon>
        <taxon>Neobatrachia</taxon>
        <taxon>Hyloidea</taxon>
        <taxon>Dendrobatidae</taxon>
        <taxon>Dendrobatinae</taxon>
        <taxon>Ranitomeya</taxon>
    </lineage>
</organism>
<sequence>MPGSPPVKLEVEWLCNFCVTWSNIISMNEGQEPDIPRSVRVSKLLTRLPLSCIPECDKPIDNPGINNIILKSFGKYPELLNGVGRKTIPGSFGRSFLDSPHILEPDYTRNLFYRESIPDTSLCLTEQFSDDWYFLSFGKPLVFCFAGSSETQRVYRRAVSSARHLGDSGHRCGHGYSGSVLFNG</sequence>
<name>A0ABN9MAT4_9NEOB</name>
<evidence type="ECO:0000313" key="1">
    <source>
        <dbReference type="EMBL" id="CAJ0962171.1"/>
    </source>
</evidence>
<protein>
    <submittedName>
        <fullName evidence="1">Uncharacterized protein</fullName>
    </submittedName>
</protein>
<gene>
    <name evidence="1" type="ORF">RIMI_LOCUS18112487</name>
</gene>
<comment type="caution">
    <text evidence="1">The sequence shown here is derived from an EMBL/GenBank/DDBJ whole genome shotgun (WGS) entry which is preliminary data.</text>
</comment>
<keyword evidence="2" id="KW-1185">Reference proteome</keyword>
<dbReference type="Proteomes" id="UP001176940">
    <property type="component" value="Unassembled WGS sequence"/>
</dbReference>
<reference evidence="1" key="1">
    <citation type="submission" date="2023-07" db="EMBL/GenBank/DDBJ databases">
        <authorList>
            <person name="Stuckert A."/>
        </authorList>
    </citation>
    <scope>NUCLEOTIDE SEQUENCE</scope>
</reference>
<dbReference type="EMBL" id="CAUEEQ010054527">
    <property type="protein sequence ID" value="CAJ0962171.1"/>
    <property type="molecule type" value="Genomic_DNA"/>
</dbReference>
<accession>A0ABN9MAT4</accession>
<proteinExistence type="predicted"/>